<keyword evidence="3" id="KW-0732">Signal</keyword>
<keyword evidence="5" id="KW-1185">Reference proteome</keyword>
<accession>A0ABW1KL99</accession>
<sequence length="245" mass="25908">MAVEGASYTENAHHAFIFGQQHGAEFFDSAGKPQFTGHHHVMAVKQYIDFMATHKIANPSNAEYTTPNQPIGDFAKGKAGMLLWQSNAVSVLAAAGMKPDEYGVAPIPIADPLPPGGKRVNSHVAGINISVFKNTENRDGALELVKFLTSSGEQQILNKAFGSLPVVKDAYSDPAFQTPVIKVFQDVLANTAGPLPQVPEESKFETTVGSGMRDLFAKVASGQPVGEAEVAAALTKAQQEMGTGG</sequence>
<organism evidence="4 5">
    <name type="scientific">Plantactinospora solaniradicis</name>
    <dbReference type="NCBI Taxonomy" id="1723736"/>
    <lineage>
        <taxon>Bacteria</taxon>
        <taxon>Bacillati</taxon>
        <taxon>Actinomycetota</taxon>
        <taxon>Actinomycetes</taxon>
        <taxon>Micromonosporales</taxon>
        <taxon>Micromonosporaceae</taxon>
        <taxon>Plantactinospora</taxon>
    </lineage>
</organism>
<evidence type="ECO:0000313" key="4">
    <source>
        <dbReference type="EMBL" id="MFC6022607.1"/>
    </source>
</evidence>
<evidence type="ECO:0000256" key="1">
    <source>
        <dbReference type="ARBA" id="ARBA00008520"/>
    </source>
</evidence>
<dbReference type="RefSeq" id="WP_377432412.1">
    <property type="nucleotide sequence ID" value="NZ_JBHSPR010000060.1"/>
</dbReference>
<keyword evidence="2" id="KW-0813">Transport</keyword>
<name>A0ABW1KL99_9ACTN</name>
<dbReference type="PANTHER" id="PTHR30061:SF50">
    <property type="entry name" value="MALTOSE_MALTODEXTRIN-BINDING PERIPLASMIC PROTEIN"/>
    <property type="match status" value="1"/>
</dbReference>
<dbReference type="SUPFAM" id="SSF53850">
    <property type="entry name" value="Periplasmic binding protein-like II"/>
    <property type="match status" value="1"/>
</dbReference>
<dbReference type="PANTHER" id="PTHR30061">
    <property type="entry name" value="MALTOSE-BINDING PERIPLASMIC PROTEIN"/>
    <property type="match status" value="1"/>
</dbReference>
<comment type="similarity">
    <text evidence="1">Belongs to the bacterial solute-binding protein 1 family.</text>
</comment>
<proteinExistence type="inferred from homology"/>
<protein>
    <submittedName>
        <fullName evidence="4">Extracellular solute-binding protein</fullName>
    </submittedName>
</protein>
<comment type="caution">
    <text evidence="4">The sequence shown here is derived from an EMBL/GenBank/DDBJ whole genome shotgun (WGS) entry which is preliminary data.</text>
</comment>
<dbReference type="EMBL" id="JBHSPR010000060">
    <property type="protein sequence ID" value="MFC6022607.1"/>
    <property type="molecule type" value="Genomic_DNA"/>
</dbReference>
<evidence type="ECO:0000256" key="2">
    <source>
        <dbReference type="ARBA" id="ARBA00022448"/>
    </source>
</evidence>
<dbReference type="Gene3D" id="3.40.190.10">
    <property type="entry name" value="Periplasmic binding protein-like II"/>
    <property type="match status" value="1"/>
</dbReference>
<dbReference type="Pfam" id="PF01547">
    <property type="entry name" value="SBP_bac_1"/>
    <property type="match status" value="1"/>
</dbReference>
<dbReference type="InterPro" id="IPR006059">
    <property type="entry name" value="SBP"/>
</dbReference>
<evidence type="ECO:0000256" key="3">
    <source>
        <dbReference type="ARBA" id="ARBA00022729"/>
    </source>
</evidence>
<gene>
    <name evidence="4" type="ORF">ACFP2T_41425</name>
</gene>
<reference evidence="5" key="1">
    <citation type="journal article" date="2019" name="Int. J. Syst. Evol. Microbiol.">
        <title>The Global Catalogue of Microorganisms (GCM) 10K type strain sequencing project: providing services to taxonomists for standard genome sequencing and annotation.</title>
        <authorList>
            <consortium name="The Broad Institute Genomics Platform"/>
            <consortium name="The Broad Institute Genome Sequencing Center for Infectious Disease"/>
            <person name="Wu L."/>
            <person name="Ma J."/>
        </authorList>
    </citation>
    <scope>NUCLEOTIDE SEQUENCE [LARGE SCALE GENOMIC DNA]</scope>
    <source>
        <strain evidence="5">ZS-35-S2</strain>
    </source>
</reference>
<evidence type="ECO:0000313" key="5">
    <source>
        <dbReference type="Proteomes" id="UP001596203"/>
    </source>
</evidence>
<dbReference type="Proteomes" id="UP001596203">
    <property type="component" value="Unassembled WGS sequence"/>
</dbReference>